<name>A0A517Y3F6_9BACT</name>
<dbReference type="EMBL" id="CP036273">
    <property type="protein sequence ID" value="QDU24330.1"/>
    <property type="molecule type" value="Genomic_DNA"/>
</dbReference>
<accession>A0A517Y3F6</accession>
<organism evidence="3 4">
    <name type="scientific">Urbifossiella limnaea</name>
    <dbReference type="NCBI Taxonomy" id="2528023"/>
    <lineage>
        <taxon>Bacteria</taxon>
        <taxon>Pseudomonadati</taxon>
        <taxon>Planctomycetota</taxon>
        <taxon>Planctomycetia</taxon>
        <taxon>Gemmatales</taxon>
        <taxon>Gemmataceae</taxon>
        <taxon>Urbifossiella</taxon>
    </lineage>
</organism>
<feature type="signal peptide" evidence="2">
    <location>
        <begin position="1"/>
        <end position="22"/>
    </location>
</feature>
<evidence type="ECO:0000256" key="1">
    <source>
        <dbReference type="SAM" id="Coils"/>
    </source>
</evidence>
<sequence length="653" mass="68941" precursor="true">MSRLVPLALVVAVVVASAPAPAQPLDAEPTAPGVWRVVVLTAPHPLLTPAFRDRLRRDLMAALPAAAHPVATVEVPDLAALPRDQWDPLWLQAESKGLAALDTPRDLSGVTTSVLRVDVRDGAYHLEARLYDGFSGLAAPPVRRQSVRAPELVGRAAGLLVGRDFGPAGTVEPVEGNADVVKVRIRAGTAGPLDKLVQKDDVFAVSRVTQSSRAAPTQKRTATGKLIDVAPGTVAPPALSAVPRDHTYLRVTGVAKDGVATCAVFSPFKTPFPPGAAGYRCLKLATVRSPVAVRLVNPSADASKDPPSRAATVRASDRGFLPGPVDPRDFFNPVDGVYKSAGALNGLACVTVALGATREARFPVPVFGPDPVGLPFAIDAKDEEKAAYERAVLAVAGRASDARLAQNLAFGNISALIKGGRNDEALTQARGAVASAEASGLAVLDEVKALRGRPNPPAGAEELLLAVERQVAGLRESNTQLNQRVKDLEAVIDIAKRQEAPRLVQAQAANVRIRGLLEGGEVDEALATYDQLLTTIGADPEIKGRRDRLAEEWKPKSDEHAKAREYLTGTWPKAATAADLKESLPRVRTAVDVLKANGDKHALRRLGRLLAGVPAKVEELARGLEGSPQELAGLRETAGVLARLDEEVVAFLR</sequence>
<feature type="coiled-coil region" evidence="1">
    <location>
        <begin position="464"/>
        <end position="498"/>
    </location>
</feature>
<reference evidence="3 4" key="1">
    <citation type="submission" date="2019-02" db="EMBL/GenBank/DDBJ databases">
        <title>Deep-cultivation of Planctomycetes and their phenomic and genomic characterization uncovers novel biology.</title>
        <authorList>
            <person name="Wiegand S."/>
            <person name="Jogler M."/>
            <person name="Boedeker C."/>
            <person name="Pinto D."/>
            <person name="Vollmers J."/>
            <person name="Rivas-Marin E."/>
            <person name="Kohn T."/>
            <person name="Peeters S.H."/>
            <person name="Heuer A."/>
            <person name="Rast P."/>
            <person name="Oberbeckmann S."/>
            <person name="Bunk B."/>
            <person name="Jeske O."/>
            <person name="Meyerdierks A."/>
            <person name="Storesund J.E."/>
            <person name="Kallscheuer N."/>
            <person name="Luecker S."/>
            <person name="Lage O.M."/>
            <person name="Pohl T."/>
            <person name="Merkel B.J."/>
            <person name="Hornburger P."/>
            <person name="Mueller R.-W."/>
            <person name="Bruemmer F."/>
            <person name="Labrenz M."/>
            <person name="Spormann A.M."/>
            <person name="Op den Camp H."/>
            <person name="Overmann J."/>
            <person name="Amann R."/>
            <person name="Jetten M.S.M."/>
            <person name="Mascher T."/>
            <person name="Medema M.H."/>
            <person name="Devos D.P."/>
            <person name="Kaster A.-K."/>
            <person name="Ovreas L."/>
            <person name="Rohde M."/>
            <person name="Galperin M.Y."/>
            <person name="Jogler C."/>
        </authorList>
    </citation>
    <scope>NUCLEOTIDE SEQUENCE [LARGE SCALE GENOMIC DNA]</scope>
    <source>
        <strain evidence="3 4">ETA_A1</strain>
    </source>
</reference>
<dbReference type="Proteomes" id="UP000319576">
    <property type="component" value="Chromosome"/>
</dbReference>
<keyword evidence="1" id="KW-0175">Coiled coil</keyword>
<evidence type="ECO:0000313" key="4">
    <source>
        <dbReference type="Proteomes" id="UP000319576"/>
    </source>
</evidence>
<evidence type="ECO:0000256" key="2">
    <source>
        <dbReference type="SAM" id="SignalP"/>
    </source>
</evidence>
<keyword evidence="4" id="KW-1185">Reference proteome</keyword>
<protein>
    <recommendedName>
        <fullName evidence="5">Tetratricopeptide repeat protein</fullName>
    </recommendedName>
</protein>
<dbReference type="OrthoDB" id="259894at2"/>
<gene>
    <name evidence="3" type="ORF">ETAA1_63440</name>
</gene>
<proteinExistence type="predicted"/>
<dbReference type="RefSeq" id="WP_145244493.1">
    <property type="nucleotide sequence ID" value="NZ_CP036273.1"/>
</dbReference>
<feature type="chain" id="PRO_5021808083" description="Tetratricopeptide repeat protein" evidence="2">
    <location>
        <begin position="23"/>
        <end position="653"/>
    </location>
</feature>
<keyword evidence="2" id="KW-0732">Signal</keyword>
<evidence type="ECO:0008006" key="5">
    <source>
        <dbReference type="Google" id="ProtNLM"/>
    </source>
</evidence>
<dbReference type="KEGG" id="uli:ETAA1_63440"/>
<dbReference type="AlphaFoldDB" id="A0A517Y3F6"/>
<evidence type="ECO:0000313" key="3">
    <source>
        <dbReference type="EMBL" id="QDU24330.1"/>
    </source>
</evidence>